<evidence type="ECO:0000313" key="10">
    <source>
        <dbReference type="Proteomes" id="UP000267821"/>
    </source>
</evidence>
<protein>
    <recommendedName>
        <fullName evidence="8">Histone chaperone domain-containing protein</fullName>
    </recommendedName>
</protein>
<feature type="region of interest" description="Disordered" evidence="7">
    <location>
        <begin position="1"/>
        <end position="118"/>
    </location>
</feature>
<evidence type="ECO:0000256" key="1">
    <source>
        <dbReference type="ARBA" id="ARBA00002212"/>
    </source>
</evidence>
<dbReference type="SMART" id="SM01082">
    <property type="entry name" value="CHZ"/>
    <property type="match status" value="1"/>
</dbReference>
<dbReference type="STRING" id="1051890.A0A3N4LTS0"/>
<dbReference type="EMBL" id="ML121535">
    <property type="protein sequence ID" value="RPB26296.1"/>
    <property type="molecule type" value="Genomic_DNA"/>
</dbReference>
<dbReference type="AlphaFoldDB" id="A0A3N4LTS0"/>
<feature type="compositionally biased region" description="Polar residues" evidence="7">
    <location>
        <begin position="1"/>
        <end position="17"/>
    </location>
</feature>
<comment type="function">
    <text evidence="1">Forms a chaperone-bound H2A.Z-H2B complex that acts as a source for SWR1 complex-dependent H2A to H2A.Z histone replacement in chromatin.</text>
</comment>
<gene>
    <name evidence="9" type="ORF">L211DRAFT_835654</name>
</gene>
<dbReference type="InterPro" id="IPR019098">
    <property type="entry name" value="Histone_chaperone_domain_CHZ"/>
</dbReference>
<keyword evidence="10" id="KW-1185">Reference proteome</keyword>
<dbReference type="InParanoid" id="A0A3N4LTS0"/>
<evidence type="ECO:0000256" key="2">
    <source>
        <dbReference type="ARBA" id="ARBA00004123"/>
    </source>
</evidence>
<keyword evidence="5" id="KW-0539">Nucleus</keyword>
<evidence type="ECO:0000313" key="9">
    <source>
        <dbReference type="EMBL" id="RPB26296.1"/>
    </source>
</evidence>
<dbReference type="Pfam" id="PF09649">
    <property type="entry name" value="CHZ"/>
    <property type="match status" value="1"/>
</dbReference>
<feature type="compositionally biased region" description="Basic and acidic residues" evidence="7">
    <location>
        <begin position="18"/>
        <end position="36"/>
    </location>
</feature>
<evidence type="ECO:0000256" key="5">
    <source>
        <dbReference type="ARBA" id="ARBA00023242"/>
    </source>
</evidence>
<comment type="subunit">
    <text evidence="6">Forms a heterotrimer with H2A.Z-H2B, stabilizing the association of the histone dimer. Also, with a lower affinity, forms a heterotrimer with H2A-H2B.</text>
</comment>
<name>A0A3N4LTS0_9PEZI</name>
<evidence type="ECO:0000256" key="3">
    <source>
        <dbReference type="ARBA" id="ARBA00008057"/>
    </source>
</evidence>
<keyword evidence="4" id="KW-0143">Chaperone</keyword>
<sequence>MNTEHSMGESTGITTEHTAMEDVAEKGKGKAIQEHTEGEEDSSSDDDQSEEEEEEEPENELAEIDTSNIIQGCRTRGKYFAVSGEGAMDDAMDDDDEDDDDEYKPEDEYKSEDDSMKD</sequence>
<proteinExistence type="inferred from homology"/>
<evidence type="ECO:0000259" key="8">
    <source>
        <dbReference type="SMART" id="SM01082"/>
    </source>
</evidence>
<organism evidence="9 10">
    <name type="scientific">Terfezia boudieri ATCC MYA-4762</name>
    <dbReference type="NCBI Taxonomy" id="1051890"/>
    <lineage>
        <taxon>Eukaryota</taxon>
        <taxon>Fungi</taxon>
        <taxon>Dikarya</taxon>
        <taxon>Ascomycota</taxon>
        <taxon>Pezizomycotina</taxon>
        <taxon>Pezizomycetes</taxon>
        <taxon>Pezizales</taxon>
        <taxon>Pezizaceae</taxon>
        <taxon>Terfezia</taxon>
    </lineage>
</organism>
<comment type="subcellular location">
    <subcellularLocation>
        <location evidence="2">Nucleus</location>
    </subcellularLocation>
</comment>
<comment type="similarity">
    <text evidence="3">Belongs to the CHZ1 family.</text>
</comment>
<feature type="compositionally biased region" description="Acidic residues" evidence="7">
    <location>
        <begin position="87"/>
        <end position="105"/>
    </location>
</feature>
<evidence type="ECO:0000256" key="6">
    <source>
        <dbReference type="ARBA" id="ARBA00025877"/>
    </source>
</evidence>
<reference evidence="9 10" key="1">
    <citation type="journal article" date="2018" name="Nat. Ecol. Evol.">
        <title>Pezizomycetes genomes reveal the molecular basis of ectomycorrhizal truffle lifestyle.</title>
        <authorList>
            <person name="Murat C."/>
            <person name="Payen T."/>
            <person name="Noel B."/>
            <person name="Kuo A."/>
            <person name="Morin E."/>
            <person name="Chen J."/>
            <person name="Kohler A."/>
            <person name="Krizsan K."/>
            <person name="Balestrini R."/>
            <person name="Da Silva C."/>
            <person name="Montanini B."/>
            <person name="Hainaut M."/>
            <person name="Levati E."/>
            <person name="Barry K.W."/>
            <person name="Belfiori B."/>
            <person name="Cichocki N."/>
            <person name="Clum A."/>
            <person name="Dockter R.B."/>
            <person name="Fauchery L."/>
            <person name="Guy J."/>
            <person name="Iotti M."/>
            <person name="Le Tacon F."/>
            <person name="Lindquist E.A."/>
            <person name="Lipzen A."/>
            <person name="Malagnac F."/>
            <person name="Mello A."/>
            <person name="Molinier V."/>
            <person name="Miyauchi S."/>
            <person name="Poulain J."/>
            <person name="Riccioni C."/>
            <person name="Rubini A."/>
            <person name="Sitrit Y."/>
            <person name="Splivallo R."/>
            <person name="Traeger S."/>
            <person name="Wang M."/>
            <person name="Zifcakova L."/>
            <person name="Wipf D."/>
            <person name="Zambonelli A."/>
            <person name="Paolocci F."/>
            <person name="Nowrousian M."/>
            <person name="Ottonello S."/>
            <person name="Baldrian P."/>
            <person name="Spatafora J.W."/>
            <person name="Henrissat B."/>
            <person name="Nagy L.G."/>
            <person name="Aury J.M."/>
            <person name="Wincker P."/>
            <person name="Grigoriev I.V."/>
            <person name="Bonfante P."/>
            <person name="Martin F.M."/>
        </authorList>
    </citation>
    <scope>NUCLEOTIDE SEQUENCE [LARGE SCALE GENOMIC DNA]</scope>
    <source>
        <strain evidence="9 10">ATCC MYA-4762</strain>
    </source>
</reference>
<feature type="domain" description="Histone chaperone" evidence="8">
    <location>
        <begin position="55"/>
        <end position="91"/>
    </location>
</feature>
<feature type="compositionally biased region" description="Basic and acidic residues" evidence="7">
    <location>
        <begin position="106"/>
        <end position="118"/>
    </location>
</feature>
<evidence type="ECO:0000256" key="7">
    <source>
        <dbReference type="SAM" id="MobiDB-lite"/>
    </source>
</evidence>
<dbReference type="GO" id="GO:0005634">
    <property type="term" value="C:nucleus"/>
    <property type="evidence" value="ECO:0007669"/>
    <property type="project" value="UniProtKB-SubCell"/>
</dbReference>
<accession>A0A3N4LTS0</accession>
<evidence type="ECO:0000256" key="4">
    <source>
        <dbReference type="ARBA" id="ARBA00023186"/>
    </source>
</evidence>
<feature type="compositionally biased region" description="Acidic residues" evidence="7">
    <location>
        <begin position="37"/>
        <end position="63"/>
    </location>
</feature>
<dbReference type="Proteomes" id="UP000267821">
    <property type="component" value="Unassembled WGS sequence"/>
</dbReference>